<dbReference type="InterPro" id="IPR024321">
    <property type="entry name" value="Prot_Inh_falstatin"/>
</dbReference>
<keyword evidence="4" id="KW-0732">Signal</keyword>
<dbReference type="SUPFAM" id="SSF141066">
    <property type="entry name" value="ICP-like"/>
    <property type="match status" value="1"/>
</dbReference>
<dbReference type="Proteomes" id="UP000053562">
    <property type="component" value="Unassembled WGS sequence"/>
</dbReference>
<evidence type="ECO:0000256" key="3">
    <source>
        <dbReference type="SAM" id="MobiDB-lite"/>
    </source>
</evidence>
<keyword evidence="2" id="KW-0789">Thiol protease inhibitor</keyword>
<feature type="region of interest" description="Disordered" evidence="3">
    <location>
        <begin position="84"/>
        <end position="112"/>
    </location>
</feature>
<protein>
    <recommendedName>
        <fullName evidence="7">Inhibitor of cysteine proteases</fullName>
    </recommendedName>
</protein>
<sequence>MKLSSLFCLVVCSSVAHLSSCSDQNTYSFDIVNRNTWYSIAKKIFQGTTPCNFTVIPSSYVNNSDGVSTSDDSVLLIRKKLKDPSEAGLDGSSVSGSSSSGNSHSGSAPCCDKGTPAKEAELNFSTKFEGDDYAKLRDSLSLIDKSLREESSSEEDSKMEDSQVGEVTHEETITYNMPEEYMPQNISEVLIGAAEEDRTYALKGDEPCDVYLKLGEIINGTNEKTIEYSLQKNKILCVQLEAIGGNGYLWALLGVHKEKPQINPEEFPRKKITKSFFTNEISVTQPKAVQKNKSNNGGESSSNSPGYGKPPASEQLGGFVGGTSMLQSIVKAHKEGTFFVVYSYYRPFDPTANTNTKILKLTVS</sequence>
<name>A0A0J9SEI5_PLAVI</name>
<evidence type="ECO:0000313" key="6">
    <source>
        <dbReference type="Proteomes" id="UP000053562"/>
    </source>
</evidence>
<dbReference type="Gene3D" id="2.60.40.2020">
    <property type="match status" value="1"/>
</dbReference>
<dbReference type="AlphaFoldDB" id="A0A0J9SEI5"/>
<reference evidence="5 6" key="1">
    <citation type="submission" date="2011-08" db="EMBL/GenBank/DDBJ databases">
        <title>The Genome Sequence of Plasmodium vivax India VII.</title>
        <authorList>
            <consortium name="The Broad Institute Genome Sequencing Platform"/>
            <consortium name="The Broad Institute Genome Sequencing Center for Infectious Disease"/>
            <person name="Neafsey D."/>
            <person name="Carlton J."/>
            <person name="Barnwell J."/>
            <person name="Collins W."/>
            <person name="Escalante A."/>
            <person name="Mullikin J."/>
            <person name="Saul A."/>
            <person name="Guigo R."/>
            <person name="Camara F."/>
            <person name="Young S.K."/>
            <person name="Zeng Q."/>
            <person name="Gargeya S."/>
            <person name="Fitzgerald M."/>
            <person name="Haas B."/>
            <person name="Abouelleil A."/>
            <person name="Alvarado L."/>
            <person name="Arachchi H.M."/>
            <person name="Berlin A."/>
            <person name="Brown A."/>
            <person name="Chapman S.B."/>
            <person name="Chen Z."/>
            <person name="Dunbar C."/>
            <person name="Freedman E."/>
            <person name="Gearin G."/>
            <person name="Gellesch M."/>
            <person name="Goldberg J."/>
            <person name="Griggs A."/>
            <person name="Gujja S."/>
            <person name="Heiman D."/>
            <person name="Howarth C."/>
            <person name="Larson L."/>
            <person name="Lui A."/>
            <person name="MacDonald P.J.P."/>
            <person name="Montmayeur A."/>
            <person name="Murphy C."/>
            <person name="Neiman D."/>
            <person name="Pearson M."/>
            <person name="Priest M."/>
            <person name="Roberts A."/>
            <person name="Saif S."/>
            <person name="Shea T."/>
            <person name="Shenoy N."/>
            <person name="Sisk P."/>
            <person name="Stolte C."/>
            <person name="Sykes S."/>
            <person name="Wortman J."/>
            <person name="Nusbaum C."/>
            <person name="Birren B."/>
        </authorList>
    </citation>
    <scope>NUCLEOTIDE SEQUENCE [LARGE SCALE GENOMIC DNA]</scope>
    <source>
        <strain evidence="5 6">India VII</strain>
    </source>
</reference>
<dbReference type="InterPro" id="IPR036331">
    <property type="entry name" value="Chagasin-like_sf"/>
</dbReference>
<evidence type="ECO:0000256" key="4">
    <source>
        <dbReference type="SAM" id="SignalP"/>
    </source>
</evidence>
<accession>A0A0J9SEI5</accession>
<proteinExistence type="predicted"/>
<gene>
    <name evidence="5" type="ORF">PVIIG_02811</name>
</gene>
<evidence type="ECO:0000256" key="2">
    <source>
        <dbReference type="ARBA" id="ARBA00022704"/>
    </source>
</evidence>
<evidence type="ECO:0000256" key="1">
    <source>
        <dbReference type="ARBA" id="ARBA00022690"/>
    </source>
</evidence>
<feature type="compositionally biased region" description="Low complexity" evidence="3">
    <location>
        <begin position="292"/>
        <end position="307"/>
    </location>
</feature>
<dbReference type="OrthoDB" id="371298at2759"/>
<dbReference type="GO" id="GO:0004869">
    <property type="term" value="F:cysteine-type endopeptidase inhibitor activity"/>
    <property type="evidence" value="ECO:0007669"/>
    <property type="project" value="UniProtKB-KW"/>
</dbReference>
<dbReference type="EMBL" id="KQ234247">
    <property type="protein sequence ID" value="KMZ81384.1"/>
    <property type="molecule type" value="Genomic_DNA"/>
</dbReference>
<feature type="signal peptide" evidence="4">
    <location>
        <begin position="1"/>
        <end position="21"/>
    </location>
</feature>
<evidence type="ECO:0008006" key="7">
    <source>
        <dbReference type="Google" id="ProtNLM"/>
    </source>
</evidence>
<organism evidence="5 6">
    <name type="scientific">Plasmodium vivax India VII</name>
    <dbReference type="NCBI Taxonomy" id="1077284"/>
    <lineage>
        <taxon>Eukaryota</taxon>
        <taxon>Sar</taxon>
        <taxon>Alveolata</taxon>
        <taxon>Apicomplexa</taxon>
        <taxon>Aconoidasida</taxon>
        <taxon>Haemosporida</taxon>
        <taxon>Plasmodiidae</taxon>
        <taxon>Plasmodium</taxon>
        <taxon>Plasmodium (Plasmodium)</taxon>
    </lineage>
</organism>
<feature type="compositionally biased region" description="Low complexity" evidence="3">
    <location>
        <begin position="91"/>
        <end position="107"/>
    </location>
</feature>
<keyword evidence="1" id="KW-0646">Protease inhibitor</keyword>
<dbReference type="Pfam" id="PF12628">
    <property type="entry name" value="Inhibitor_I71"/>
    <property type="match status" value="1"/>
</dbReference>
<feature type="chain" id="PRO_5005322196" description="Inhibitor of cysteine proteases" evidence="4">
    <location>
        <begin position="22"/>
        <end position="364"/>
    </location>
</feature>
<feature type="region of interest" description="Disordered" evidence="3">
    <location>
        <begin position="287"/>
        <end position="314"/>
    </location>
</feature>
<evidence type="ECO:0000313" key="5">
    <source>
        <dbReference type="EMBL" id="KMZ81384.1"/>
    </source>
</evidence>
<feature type="region of interest" description="Disordered" evidence="3">
    <location>
        <begin position="146"/>
        <end position="168"/>
    </location>
</feature>